<dbReference type="EMBL" id="JANLCJ010000036">
    <property type="protein sequence ID" value="MCS5736480.1"/>
    <property type="molecule type" value="Genomic_DNA"/>
</dbReference>
<proteinExistence type="predicted"/>
<dbReference type="Proteomes" id="UP001165586">
    <property type="component" value="Unassembled WGS sequence"/>
</dbReference>
<protein>
    <submittedName>
        <fullName evidence="1">Uncharacterized protein</fullName>
    </submittedName>
</protein>
<accession>A0ABT2H949</accession>
<reference evidence="1" key="1">
    <citation type="submission" date="2022-08" db="EMBL/GenBank/DDBJ databases">
        <authorList>
            <person name="Deng Y."/>
            <person name="Han X.-F."/>
            <person name="Zhang Y.-Q."/>
        </authorList>
    </citation>
    <scope>NUCLEOTIDE SEQUENCE</scope>
    <source>
        <strain evidence="1">CPCC 203386</strain>
    </source>
</reference>
<gene>
    <name evidence="1" type="ORF">N1032_22360</name>
</gene>
<evidence type="ECO:0000313" key="1">
    <source>
        <dbReference type="EMBL" id="MCS5736480.1"/>
    </source>
</evidence>
<name>A0ABT2H949_9MICO</name>
<sequence>MGKLNGHDINVTINNKRVTKLAVNGKTALIHNLHVPARAGNKPDVPSDNTR</sequence>
<keyword evidence="2" id="KW-1185">Reference proteome</keyword>
<comment type="caution">
    <text evidence="1">The sequence shown here is derived from an EMBL/GenBank/DDBJ whole genome shotgun (WGS) entry which is preliminary data.</text>
</comment>
<dbReference type="RefSeq" id="WP_259542465.1">
    <property type="nucleotide sequence ID" value="NZ_JANLCJ010000036.1"/>
</dbReference>
<evidence type="ECO:0000313" key="2">
    <source>
        <dbReference type="Proteomes" id="UP001165586"/>
    </source>
</evidence>
<organism evidence="1 2">
    <name type="scientific">Herbiconiux daphne</name>
    <dbReference type="NCBI Taxonomy" id="2970914"/>
    <lineage>
        <taxon>Bacteria</taxon>
        <taxon>Bacillati</taxon>
        <taxon>Actinomycetota</taxon>
        <taxon>Actinomycetes</taxon>
        <taxon>Micrococcales</taxon>
        <taxon>Microbacteriaceae</taxon>
        <taxon>Herbiconiux</taxon>
    </lineage>
</organism>